<dbReference type="InterPro" id="IPR013520">
    <property type="entry name" value="Ribonucl_H"/>
</dbReference>
<evidence type="ECO:0000313" key="2">
    <source>
        <dbReference type="EMBL" id="AIZ56557.1"/>
    </source>
</evidence>
<dbReference type="InterPro" id="IPR012337">
    <property type="entry name" value="RNaseH-like_sf"/>
</dbReference>
<dbReference type="RefSeq" id="WP_238603151.1">
    <property type="nucleotide sequence ID" value="NZ_CP010070.1"/>
</dbReference>
<dbReference type="GO" id="GO:0003676">
    <property type="term" value="F:nucleic acid binding"/>
    <property type="evidence" value="ECO:0007669"/>
    <property type="project" value="InterPro"/>
</dbReference>
<name>A0A0A7LE37_9ARCH</name>
<evidence type="ECO:0000313" key="3">
    <source>
        <dbReference type="Proteomes" id="UP000030787"/>
    </source>
</evidence>
<dbReference type="SUPFAM" id="SSF53098">
    <property type="entry name" value="Ribonuclease H-like"/>
    <property type="match status" value="1"/>
</dbReference>
<dbReference type="GO" id="GO:0004386">
    <property type="term" value="F:helicase activity"/>
    <property type="evidence" value="ECO:0007669"/>
    <property type="project" value="UniProtKB-KW"/>
</dbReference>
<reference evidence="2 3" key="1">
    <citation type="journal article" date="2014" name="Appl. Environ. Microbiol.">
        <title>Comparative Genome Analysis of 'Candidatus Methanoplasma termitum' Indicates a New Mode of Energy Metabolism in the Seventh Order of Methanogens.</title>
        <authorList>
            <person name="Lang K."/>
            <person name="Schuldes J."/>
            <person name="Klingl A."/>
            <person name="Poehlein A."/>
            <person name="Daniel R."/>
            <person name="Brune A."/>
        </authorList>
    </citation>
    <scope>NUCLEOTIDE SEQUENCE [LARGE SCALE GENOMIC DNA]</scope>
    <source>
        <strain evidence="3">Mpt1</strain>
    </source>
</reference>
<feature type="domain" description="Exonuclease" evidence="1">
    <location>
        <begin position="12"/>
        <end position="200"/>
    </location>
</feature>
<keyword evidence="3" id="KW-1185">Reference proteome</keyword>
<gene>
    <name evidence="2" type="ORF">Mpt1_c06720</name>
</gene>
<evidence type="ECO:0000259" key="1">
    <source>
        <dbReference type="SMART" id="SM00479"/>
    </source>
</evidence>
<keyword evidence="2" id="KW-0347">Helicase</keyword>
<dbReference type="InterPro" id="IPR036397">
    <property type="entry name" value="RNaseH_sf"/>
</dbReference>
<dbReference type="GeneID" id="24818338"/>
<dbReference type="STRING" id="1577791.Mpt1_c06720"/>
<dbReference type="HOGENOM" id="CLU_090243_0_0_2"/>
<keyword evidence="2" id="KW-0547">Nucleotide-binding</keyword>
<dbReference type="Proteomes" id="UP000030787">
    <property type="component" value="Chromosome"/>
</dbReference>
<dbReference type="Gene3D" id="3.30.420.10">
    <property type="entry name" value="Ribonuclease H-like superfamily/Ribonuclease H"/>
    <property type="match status" value="1"/>
</dbReference>
<sequence>MNIEDYFKAADEIYVIDTETTGLGGGPRDLVVDIGICSVDLEKGLVKDVYSSVVGYDITDWGDHRTKAWIFENTDLTLDAVAAARPFSNVKKDVIDLLRGKTVTSYNVPFDMDSFLFREPWCLRGIFNVCTDIMKAATDVCKLPSEFYGVSYRFPKLDYAYRTIASGDPAGVGDKQCHRAMSDAKMASYIMIEMYKSGNYRP</sequence>
<dbReference type="SMART" id="SM00479">
    <property type="entry name" value="EXOIII"/>
    <property type="match status" value="1"/>
</dbReference>
<protein>
    <submittedName>
        <fullName evidence="2">Bifunctional ATP-dependent DNA helicase/DNA polymerase III subunit epsilon</fullName>
    </submittedName>
</protein>
<organism evidence="2 3">
    <name type="scientific">Candidatus Methanoplasma termitum</name>
    <dbReference type="NCBI Taxonomy" id="1577791"/>
    <lineage>
        <taxon>Archaea</taxon>
        <taxon>Methanobacteriati</taxon>
        <taxon>Thermoplasmatota</taxon>
        <taxon>Thermoplasmata</taxon>
        <taxon>Methanomassiliicoccales</taxon>
        <taxon>Methanomassiliicoccaceae</taxon>
        <taxon>Candidatus Methanoplasma</taxon>
    </lineage>
</organism>
<dbReference type="AlphaFoldDB" id="A0A0A7LE37"/>
<dbReference type="CDD" id="cd06127">
    <property type="entry name" value="DEDDh"/>
    <property type="match status" value="1"/>
</dbReference>
<dbReference type="EMBL" id="CP010070">
    <property type="protein sequence ID" value="AIZ56557.1"/>
    <property type="molecule type" value="Genomic_DNA"/>
</dbReference>
<dbReference type="KEGG" id="mear:Mpt1_c06720"/>
<proteinExistence type="predicted"/>
<accession>A0A0A7LE37</accession>
<keyword evidence="2" id="KW-0378">Hydrolase</keyword>
<dbReference type="Pfam" id="PF00929">
    <property type="entry name" value="RNase_T"/>
    <property type="match status" value="1"/>
</dbReference>
<keyword evidence="2" id="KW-0067">ATP-binding</keyword>